<dbReference type="GO" id="GO:0016887">
    <property type="term" value="F:ATP hydrolysis activity"/>
    <property type="evidence" value="ECO:0007669"/>
    <property type="project" value="InterPro"/>
</dbReference>
<evidence type="ECO:0000313" key="10">
    <source>
        <dbReference type="EMBL" id="RST60790.1"/>
    </source>
</evidence>
<keyword evidence="6 7" id="KW-0238">DNA-binding</keyword>
<feature type="coiled-coil region" evidence="7">
    <location>
        <begin position="778"/>
        <end position="945"/>
    </location>
</feature>
<gene>
    <name evidence="7 10" type="primary">smc</name>
    <name evidence="10" type="ORF">D5F11_005435</name>
    <name evidence="9" type="ORF">J6TS1_05280</name>
</gene>
<dbReference type="Pfam" id="PF06470">
    <property type="entry name" value="SMC_hinge"/>
    <property type="match status" value="1"/>
</dbReference>
<evidence type="ECO:0000256" key="1">
    <source>
        <dbReference type="ARBA" id="ARBA00004496"/>
    </source>
</evidence>
<dbReference type="Gene3D" id="3.30.70.1620">
    <property type="match status" value="1"/>
</dbReference>
<dbReference type="NCBIfam" id="TIGR02168">
    <property type="entry name" value="SMC_prok_B"/>
    <property type="match status" value="1"/>
</dbReference>
<dbReference type="InterPro" id="IPR011890">
    <property type="entry name" value="SMC_prok"/>
</dbReference>
<reference evidence="9 12" key="2">
    <citation type="submission" date="2021-03" db="EMBL/GenBank/DDBJ databases">
        <title>Antimicrobial resistance genes in bacteria isolated from Japanese honey, and their potential for conferring macrolide and lincosamide resistance in the American foulbrood pathogen Paenibacillus larvae.</title>
        <authorList>
            <person name="Okamoto M."/>
            <person name="Kumagai M."/>
            <person name="Kanamori H."/>
            <person name="Takamatsu D."/>
        </authorList>
    </citation>
    <scope>NUCLEOTIDE SEQUENCE [LARGE SCALE GENOMIC DNA]</scope>
    <source>
        <strain evidence="9 12">J6TS1</strain>
    </source>
</reference>
<dbReference type="InterPro" id="IPR003395">
    <property type="entry name" value="RecF/RecN/SMC_N"/>
</dbReference>
<dbReference type="GO" id="GO:0003677">
    <property type="term" value="F:DNA binding"/>
    <property type="evidence" value="ECO:0007669"/>
    <property type="project" value="UniProtKB-UniRule"/>
</dbReference>
<dbReference type="Proteomes" id="UP000287296">
    <property type="component" value="Unassembled WGS sequence"/>
</dbReference>
<dbReference type="Pfam" id="PF02463">
    <property type="entry name" value="SMC_N"/>
    <property type="match status" value="1"/>
</dbReference>
<dbReference type="GO" id="GO:0007059">
    <property type="term" value="P:chromosome segregation"/>
    <property type="evidence" value="ECO:0007669"/>
    <property type="project" value="UniProtKB-UniRule"/>
</dbReference>
<dbReference type="InterPro" id="IPR010935">
    <property type="entry name" value="SMC_hinge"/>
</dbReference>
<dbReference type="GO" id="GO:0005524">
    <property type="term" value="F:ATP binding"/>
    <property type="evidence" value="ECO:0007669"/>
    <property type="project" value="UniProtKB-UniRule"/>
</dbReference>
<evidence type="ECO:0000259" key="8">
    <source>
        <dbReference type="SMART" id="SM00968"/>
    </source>
</evidence>
<evidence type="ECO:0000256" key="3">
    <source>
        <dbReference type="ARBA" id="ARBA00022741"/>
    </source>
</evidence>
<comment type="subunit">
    <text evidence="7">Homodimer.</text>
</comment>
<dbReference type="SUPFAM" id="SSF75553">
    <property type="entry name" value="Smc hinge domain"/>
    <property type="match status" value="1"/>
</dbReference>
<keyword evidence="3 7" id="KW-0547">Nucleotide-binding</keyword>
<name>A0A429XBK3_SIMTE</name>
<evidence type="ECO:0000256" key="4">
    <source>
        <dbReference type="ARBA" id="ARBA00022840"/>
    </source>
</evidence>
<dbReference type="GO" id="GO:0006260">
    <property type="term" value="P:DNA replication"/>
    <property type="evidence" value="ECO:0007669"/>
    <property type="project" value="UniProtKB-UniRule"/>
</dbReference>
<proteinExistence type="inferred from homology"/>
<feature type="binding site" evidence="7">
    <location>
        <begin position="32"/>
        <end position="39"/>
    </location>
    <ligand>
        <name>ATP</name>
        <dbReference type="ChEBI" id="CHEBI:30616"/>
    </ligand>
</feature>
<feature type="coiled-coil region" evidence="7">
    <location>
        <begin position="167"/>
        <end position="208"/>
    </location>
</feature>
<dbReference type="Gene3D" id="1.20.1060.20">
    <property type="match status" value="1"/>
</dbReference>
<dbReference type="GO" id="GO:0005694">
    <property type="term" value="C:chromosome"/>
    <property type="evidence" value="ECO:0007669"/>
    <property type="project" value="InterPro"/>
</dbReference>
<evidence type="ECO:0000313" key="9">
    <source>
        <dbReference type="EMBL" id="GIN94658.1"/>
    </source>
</evidence>
<sequence length="1188" mass="135078">MFLKQLNLYGFKSFAEKTELEFVPGVTAVVGPNGSGKSNVTDALRWVLGEQSAKSLRGGTMEDVIFAGSDTRKALNYAEVSIILDNQEGRLPIDYNEVSVKRRVFRTGESEFFINDNPCRLRDIVELFTDSGLGREAFSIISQGKVDQILNSKPEERRTIFEEAAGVLKYKQRKKKTEEKLAETEENLNRVQDILHELDGQLVVLKEQAETAEQFLAKQKELKQVEGALIVREIESLYAKWEKVKGELETQTDSEIKLSNEIHKLEMATDEERKSQNELDEKVNGLQEELLSVSEHLEKLEGRRQVLQEKSRNAIRNMDVLKDKIESEQEKNNELLKEKSKTEQIISQKQTVADELNKQLSEKKREMTQLDDTLDQTIESLKSDYVDLMNEHVSDKNELQYIEKQLDQQGIKLQRLAADKEKYEEEKISVEKKIEDKQKKLRELRDRINAFENEQQQILKELDSLKEQREHQQSRLFQLYRDNQQMKARKESLETMEEDYTGYMQGVREVLKAKGALLQGIEGSAADLIHVPKELETGIETALGGAVQHVVVQTEADGREAINYLKKNRLGRATFLPLNVIKPKYLSASQKAGLRRHSSFLGAAADLVGCEKKYESVIRYLLGNVVVAKDLKGAGELAKLVEYRLRIVTLAGEIINPGGSMTGGASKQKRSSLLGRKNQLEQIKKELAVLERDISSTEIAVNTIKQKMTDFENRVSLGQEEKKKLESTLYELQSEAARLDIALKNTQEFLSISEMETKEIAAEGETLKLRKEKMAAELKNKGQSILLLEEKIKGLTEEKSSQQSSKDQLLTAINQLSIQTAQLEEQLVAAKSNLKRIDSSIEQTSLQGEAAEKELKALEVENEDILGQVAELQKETEKTQEIREETLHTISISRNERARLQESVAGKEIELKELMRQQKRFADKLKNEELKGNRLELEMENLIKTLRDEFTISFERAQKVFSLSLEVPEAEQRRDALKREISEIGTVNIGAIEEYERVNSRSQFLFEQQTDLMQAKETLYQIMDEMDDEMTKRFGSTFQSIQQAFQGVFSSLFGGGRAELRLTEPDDLLHTGVDIIAQPPGKKLQNLSLLSGGERSFTAIALLFSILKVRPVPFCVLDEVEAALDEANVIRFSEYLKKFSENTQFIVITHRQGTMAGADVLYGITMQESGVSKLVSVKLEEERMMAQI</sequence>
<keyword evidence="5 7" id="KW-0175">Coiled coil</keyword>
<dbReference type="OrthoDB" id="9808768at2"/>
<dbReference type="FunFam" id="3.40.50.300:FF:000984">
    <property type="entry name" value="Chromosome partition protein Smc"/>
    <property type="match status" value="1"/>
</dbReference>
<organism evidence="10 11">
    <name type="scientific">Siminovitchia terrae</name>
    <name type="common">Bacillus terrae</name>
    <dbReference type="NCBI Taxonomy" id="1914933"/>
    <lineage>
        <taxon>Bacteria</taxon>
        <taxon>Bacillati</taxon>
        <taxon>Bacillota</taxon>
        <taxon>Bacilli</taxon>
        <taxon>Bacillales</taxon>
        <taxon>Bacillaceae</taxon>
        <taxon>Siminovitchia</taxon>
    </lineage>
</organism>
<dbReference type="PANTHER" id="PTHR43977">
    <property type="entry name" value="STRUCTURAL MAINTENANCE OF CHROMOSOMES PROTEIN 3"/>
    <property type="match status" value="1"/>
</dbReference>
<dbReference type="InterPro" id="IPR027417">
    <property type="entry name" value="P-loop_NTPase"/>
</dbReference>
<comment type="similarity">
    <text evidence="7">Belongs to the SMC family.</text>
</comment>
<dbReference type="Proteomes" id="UP000680670">
    <property type="component" value="Unassembled WGS sequence"/>
</dbReference>
<dbReference type="HAMAP" id="MF_01894">
    <property type="entry name" value="Smc_prok"/>
    <property type="match status" value="1"/>
</dbReference>
<dbReference type="RefSeq" id="WP_120115196.1">
    <property type="nucleotide sequence ID" value="NZ_BORJ01000001.1"/>
</dbReference>
<dbReference type="SUPFAM" id="SSF52540">
    <property type="entry name" value="P-loop containing nucleoside triphosphate hydrolases"/>
    <property type="match status" value="1"/>
</dbReference>
<dbReference type="GO" id="GO:0005737">
    <property type="term" value="C:cytoplasm"/>
    <property type="evidence" value="ECO:0007669"/>
    <property type="project" value="UniProtKB-SubCell"/>
</dbReference>
<dbReference type="InterPro" id="IPR024704">
    <property type="entry name" value="SMC"/>
</dbReference>
<accession>A0A429XBK3</accession>
<evidence type="ECO:0000256" key="6">
    <source>
        <dbReference type="ARBA" id="ARBA00023125"/>
    </source>
</evidence>
<feature type="coiled-coil region" evidence="7">
    <location>
        <begin position="406"/>
        <end position="475"/>
    </location>
</feature>
<dbReference type="SMART" id="SM00968">
    <property type="entry name" value="SMC_hinge"/>
    <property type="match status" value="1"/>
</dbReference>
<feature type="coiled-coil region" evidence="7">
    <location>
        <begin position="673"/>
        <end position="742"/>
    </location>
</feature>
<dbReference type="PIRSF" id="PIRSF005719">
    <property type="entry name" value="SMC"/>
    <property type="match status" value="1"/>
</dbReference>
<dbReference type="EMBL" id="BORJ01000001">
    <property type="protein sequence ID" value="GIN94658.1"/>
    <property type="molecule type" value="Genomic_DNA"/>
</dbReference>
<dbReference type="CDD" id="cd03278">
    <property type="entry name" value="ABC_SMC_barmotin"/>
    <property type="match status" value="2"/>
</dbReference>
<reference evidence="10 11" key="1">
    <citation type="submission" date="2018-12" db="EMBL/GenBank/DDBJ databases">
        <authorList>
            <person name="Sun L."/>
            <person name="Chen Z."/>
        </authorList>
    </citation>
    <scope>NUCLEOTIDE SEQUENCE [LARGE SCALE GENOMIC DNA]</scope>
    <source>
        <strain evidence="10 11">LMG 29736</strain>
    </source>
</reference>
<dbReference type="InterPro" id="IPR036277">
    <property type="entry name" value="SMC_hinge_sf"/>
</dbReference>
<dbReference type="Gene3D" id="3.40.50.300">
    <property type="entry name" value="P-loop containing nucleotide triphosphate hydrolases"/>
    <property type="match status" value="2"/>
</dbReference>
<comment type="domain">
    <text evidence="7">Contains large globular domains required for ATP hydrolysis at each terminus and a third globular domain forming a flexible hinge near the middle of the molecule. These domains are separated by coiled-coil structures.</text>
</comment>
<comment type="function">
    <text evidence="7">Required for chromosome condensation and partitioning.</text>
</comment>
<feature type="coiled-coil region" evidence="7">
    <location>
        <begin position="269"/>
        <end position="380"/>
    </location>
</feature>
<dbReference type="GO" id="GO:0007062">
    <property type="term" value="P:sister chromatid cohesion"/>
    <property type="evidence" value="ECO:0007669"/>
    <property type="project" value="InterPro"/>
</dbReference>
<dbReference type="AlphaFoldDB" id="A0A429XBK3"/>
<dbReference type="GO" id="GO:0030261">
    <property type="term" value="P:chromosome condensation"/>
    <property type="evidence" value="ECO:0007669"/>
    <property type="project" value="InterPro"/>
</dbReference>
<evidence type="ECO:0000256" key="2">
    <source>
        <dbReference type="ARBA" id="ARBA00022490"/>
    </source>
</evidence>
<evidence type="ECO:0000256" key="7">
    <source>
        <dbReference type="HAMAP-Rule" id="MF_01894"/>
    </source>
</evidence>
<keyword evidence="12" id="KW-1185">Reference proteome</keyword>
<protein>
    <recommendedName>
        <fullName evidence="7">Chromosome partition protein Smc</fullName>
    </recommendedName>
</protein>
<feature type="domain" description="SMC hinge" evidence="8">
    <location>
        <begin position="519"/>
        <end position="638"/>
    </location>
</feature>
<comment type="subcellular location">
    <subcellularLocation>
        <location evidence="1 7">Cytoplasm</location>
    </subcellularLocation>
</comment>
<dbReference type="EMBL" id="QYTW02000003">
    <property type="protein sequence ID" value="RST60790.1"/>
    <property type="molecule type" value="Genomic_DNA"/>
</dbReference>
<evidence type="ECO:0000256" key="5">
    <source>
        <dbReference type="ARBA" id="ARBA00023054"/>
    </source>
</evidence>
<dbReference type="FunFam" id="3.40.50.300:FF:000901">
    <property type="entry name" value="Chromosome partition protein Smc"/>
    <property type="match status" value="1"/>
</dbReference>
<keyword evidence="2 7" id="KW-0963">Cytoplasm</keyword>
<keyword evidence="4 7" id="KW-0067">ATP-binding</keyword>
<evidence type="ECO:0000313" key="12">
    <source>
        <dbReference type="Proteomes" id="UP000680670"/>
    </source>
</evidence>
<comment type="caution">
    <text evidence="10">The sequence shown here is derived from an EMBL/GenBank/DDBJ whole genome shotgun (WGS) entry which is preliminary data.</text>
</comment>
<evidence type="ECO:0000313" key="11">
    <source>
        <dbReference type="Proteomes" id="UP000287296"/>
    </source>
</evidence>